<organism evidence="1 2">
    <name type="scientific">Nocardioides jejuensis</name>
    <dbReference type="NCBI Taxonomy" id="2502782"/>
    <lineage>
        <taxon>Bacteria</taxon>
        <taxon>Bacillati</taxon>
        <taxon>Actinomycetota</taxon>
        <taxon>Actinomycetes</taxon>
        <taxon>Propionibacteriales</taxon>
        <taxon>Nocardioidaceae</taxon>
        <taxon>Nocardioides</taxon>
    </lineage>
</organism>
<gene>
    <name evidence="1" type="ORF">EPD65_08450</name>
</gene>
<dbReference type="Proteomes" id="UP000295453">
    <property type="component" value="Unassembled WGS sequence"/>
</dbReference>
<dbReference type="OrthoDB" id="9810827at2"/>
<proteinExistence type="predicted"/>
<evidence type="ECO:0000313" key="1">
    <source>
        <dbReference type="EMBL" id="TCJ28354.1"/>
    </source>
</evidence>
<keyword evidence="2" id="KW-1185">Reference proteome</keyword>
<comment type="caution">
    <text evidence="1">The sequence shown here is derived from an EMBL/GenBank/DDBJ whole genome shotgun (WGS) entry which is preliminary data.</text>
</comment>
<dbReference type="RefSeq" id="WP_131583093.1">
    <property type="nucleotide sequence ID" value="NZ_SJZJ01000011.1"/>
</dbReference>
<dbReference type="SUPFAM" id="SSF55961">
    <property type="entry name" value="Bet v1-like"/>
    <property type="match status" value="1"/>
</dbReference>
<dbReference type="AlphaFoldDB" id="A0A4R1CB93"/>
<sequence length="143" mass="15426">MGTWEHKHTEITTATPAQVWSRWAVATTWAIDDPSVEWALFDGEPCNGSTGKLKSPGSPAQKFTFTCVEPLRRFDFAFNLPLGTVSITHLVEEQGKGNYAVTHGVRVEGPLSRVYTALLGRKIAAGFPDVVNAVLNAALVSAA</sequence>
<protein>
    <submittedName>
        <fullName evidence="1">Polyketide cyclase/dehydrase and lipid transport</fullName>
    </submittedName>
</protein>
<name>A0A4R1CB93_9ACTN</name>
<reference evidence="1 2" key="1">
    <citation type="submission" date="2019-03" db="EMBL/GenBank/DDBJ databases">
        <authorList>
            <person name="Kim M.K.M."/>
        </authorList>
    </citation>
    <scope>NUCLEOTIDE SEQUENCE [LARGE SCALE GENOMIC DNA]</scope>
    <source>
        <strain evidence="1 2">18JY15-6</strain>
    </source>
</reference>
<evidence type="ECO:0000313" key="2">
    <source>
        <dbReference type="Proteomes" id="UP000295453"/>
    </source>
</evidence>
<dbReference type="Gene3D" id="3.30.530.20">
    <property type="match status" value="1"/>
</dbReference>
<dbReference type="EMBL" id="SJZJ01000011">
    <property type="protein sequence ID" value="TCJ28354.1"/>
    <property type="molecule type" value="Genomic_DNA"/>
</dbReference>
<dbReference type="InterPro" id="IPR023393">
    <property type="entry name" value="START-like_dom_sf"/>
</dbReference>
<accession>A0A4R1CB93</accession>